<comment type="caution">
    <text evidence="2">The sequence shown here is derived from an EMBL/GenBank/DDBJ whole genome shotgun (WGS) entry which is preliminary data.</text>
</comment>
<organism evidence="2 3">
    <name type="scientific">Glutinoglossum americanum</name>
    <dbReference type="NCBI Taxonomy" id="1670608"/>
    <lineage>
        <taxon>Eukaryota</taxon>
        <taxon>Fungi</taxon>
        <taxon>Dikarya</taxon>
        <taxon>Ascomycota</taxon>
        <taxon>Pezizomycotina</taxon>
        <taxon>Geoglossomycetes</taxon>
        <taxon>Geoglossales</taxon>
        <taxon>Geoglossaceae</taxon>
        <taxon>Glutinoglossum</taxon>
    </lineage>
</organism>
<name>A0A9P8L1E3_9PEZI</name>
<protein>
    <submittedName>
        <fullName evidence="2">Uncharacterized protein</fullName>
    </submittedName>
</protein>
<sequence length="444" mass="49186">MSSAPPSSNPHQFRNGFNPNADPDRQHSSPLSINTHLFNITQLHSTADRAFTPTSKDGSYFPNTTSHLEIRFNLALKAGPSTSVNTTSTEGTTHPFDVVGNTAIPLSSRSPEDLPCDTTDFEDSSPVPTWDEVDPKIRRLTLDCLETHVEDFEVTRNSVNESILVNEVALFPGRRVEEMDTVSVTKAERRTMGRKIFNPFTSWRPWVGRNLPAPATANPRVLVLHPEPVFVPASPPPNEGGSDASWSDVDWWLPDEDDLYYSSGEEDIEVEYQLPKRFSLDYPAYIDFKPPQPDTNAVVVPSSSTAPPSQIQTITKSQSNIRLSLLILYRWFGNPIRDLARILNITFATGATAKDCCRIIRGAKRNRLEEYVGVYEVARFQNYPCHLKVVRHLHRSAEVLGIQLVPRPADVELAIAPPGSGPASKPQVLGSGSNLGEEGLPIEL</sequence>
<evidence type="ECO:0000256" key="1">
    <source>
        <dbReference type="SAM" id="MobiDB-lite"/>
    </source>
</evidence>
<dbReference type="EMBL" id="JAGHQL010000232">
    <property type="protein sequence ID" value="KAH0536133.1"/>
    <property type="molecule type" value="Genomic_DNA"/>
</dbReference>
<feature type="region of interest" description="Disordered" evidence="1">
    <location>
        <begin position="418"/>
        <end position="444"/>
    </location>
</feature>
<evidence type="ECO:0000313" key="3">
    <source>
        <dbReference type="Proteomes" id="UP000698800"/>
    </source>
</evidence>
<accession>A0A9P8L1E3</accession>
<reference evidence="2" key="1">
    <citation type="submission" date="2021-03" db="EMBL/GenBank/DDBJ databases">
        <title>Comparative genomics and phylogenomic investigation of the class Geoglossomycetes provide insights into ecological specialization and systematics.</title>
        <authorList>
            <person name="Melie T."/>
            <person name="Pirro S."/>
            <person name="Miller A.N."/>
            <person name="Quandt A."/>
        </authorList>
    </citation>
    <scope>NUCLEOTIDE SEQUENCE</scope>
    <source>
        <strain evidence="2">GBOQ0MN5Z8</strain>
    </source>
</reference>
<dbReference type="Proteomes" id="UP000698800">
    <property type="component" value="Unassembled WGS sequence"/>
</dbReference>
<dbReference type="OrthoDB" id="5423439at2759"/>
<dbReference type="AlphaFoldDB" id="A0A9P8L1E3"/>
<gene>
    <name evidence="2" type="ORF">FGG08_006976</name>
</gene>
<proteinExistence type="predicted"/>
<feature type="region of interest" description="Disordered" evidence="1">
    <location>
        <begin position="1"/>
        <end position="31"/>
    </location>
</feature>
<evidence type="ECO:0000313" key="2">
    <source>
        <dbReference type="EMBL" id="KAH0536133.1"/>
    </source>
</evidence>
<keyword evidence="3" id="KW-1185">Reference proteome</keyword>
<feature type="compositionally biased region" description="Polar residues" evidence="1">
    <location>
        <begin position="1"/>
        <end position="18"/>
    </location>
</feature>
<feature type="compositionally biased region" description="Low complexity" evidence="1">
    <location>
        <begin position="429"/>
        <end position="444"/>
    </location>
</feature>